<evidence type="ECO:0000313" key="3">
    <source>
        <dbReference type="EMBL" id="MSA91516.1"/>
    </source>
</evidence>
<dbReference type="Pfam" id="PF01548">
    <property type="entry name" value="DEDD_Tnp_IS110"/>
    <property type="match status" value="1"/>
</dbReference>
<dbReference type="GO" id="GO:0006313">
    <property type="term" value="P:DNA transposition"/>
    <property type="evidence" value="ECO:0007669"/>
    <property type="project" value="InterPro"/>
</dbReference>
<dbReference type="InterPro" id="IPR002525">
    <property type="entry name" value="Transp_IS110-like_N"/>
</dbReference>
<dbReference type="PANTHER" id="PTHR33055:SF15">
    <property type="entry name" value="TRANSPOSASE-RELATED"/>
    <property type="match status" value="1"/>
</dbReference>
<dbReference type="OrthoDB" id="9790935at2"/>
<keyword evidence="6" id="KW-1185">Reference proteome</keyword>
<evidence type="ECO:0000313" key="4">
    <source>
        <dbReference type="EMBL" id="MSC35343.1"/>
    </source>
</evidence>
<feature type="domain" description="Transposase IS110-like N-terminal" evidence="1">
    <location>
        <begin position="4"/>
        <end position="165"/>
    </location>
</feature>
<dbReference type="InterPro" id="IPR003346">
    <property type="entry name" value="Transposase_20"/>
</dbReference>
<dbReference type="Proteomes" id="UP000433575">
    <property type="component" value="Unassembled WGS sequence"/>
</dbReference>
<proteinExistence type="predicted"/>
<evidence type="ECO:0000313" key="6">
    <source>
        <dbReference type="Proteomes" id="UP000480929"/>
    </source>
</evidence>
<dbReference type="GO" id="GO:0003677">
    <property type="term" value="F:DNA binding"/>
    <property type="evidence" value="ECO:0007669"/>
    <property type="project" value="InterPro"/>
</dbReference>
<dbReference type="RefSeq" id="WP_154240724.1">
    <property type="nucleotide sequence ID" value="NZ_CALJPI010000258.1"/>
</dbReference>
<dbReference type="Proteomes" id="UP000480929">
    <property type="component" value="Unassembled WGS sequence"/>
</dbReference>
<dbReference type="EMBL" id="WKPJ01000076">
    <property type="protein sequence ID" value="MSA91516.1"/>
    <property type="molecule type" value="Genomic_DNA"/>
</dbReference>
<evidence type="ECO:0000313" key="5">
    <source>
        <dbReference type="Proteomes" id="UP000433575"/>
    </source>
</evidence>
<evidence type="ECO:0000259" key="1">
    <source>
        <dbReference type="Pfam" id="PF01548"/>
    </source>
</evidence>
<gene>
    <name evidence="4" type="ORF">GKD88_19770</name>
    <name evidence="3" type="ORF">GKE08_19595</name>
</gene>
<dbReference type="Gene3D" id="1.10.287.4070">
    <property type="match status" value="1"/>
</dbReference>
<name>A0A6N7SE02_9FIRM</name>
<organism evidence="3 5">
    <name type="scientific">Holdemania massiliensis</name>
    <dbReference type="NCBI Taxonomy" id="1468449"/>
    <lineage>
        <taxon>Bacteria</taxon>
        <taxon>Bacillati</taxon>
        <taxon>Bacillota</taxon>
        <taxon>Erysipelotrichia</taxon>
        <taxon>Erysipelotrichales</taxon>
        <taxon>Erysipelotrichaceae</taxon>
        <taxon>Holdemania</taxon>
    </lineage>
</organism>
<comment type="caution">
    <text evidence="3">The sequence shown here is derived from an EMBL/GenBank/DDBJ whole genome shotgun (WGS) entry which is preliminary data.</text>
</comment>
<reference evidence="5 6" key="1">
    <citation type="journal article" date="2019" name="Nat. Med.">
        <title>A library of human gut bacterial isolates paired with longitudinal multiomics data enables mechanistic microbiome research.</title>
        <authorList>
            <person name="Poyet M."/>
            <person name="Groussin M."/>
            <person name="Gibbons S.M."/>
            <person name="Avila-Pacheco J."/>
            <person name="Jiang X."/>
            <person name="Kearney S.M."/>
            <person name="Perrotta A.R."/>
            <person name="Berdy B."/>
            <person name="Zhao S."/>
            <person name="Lieberman T.D."/>
            <person name="Swanson P.K."/>
            <person name="Smith M."/>
            <person name="Roesemann S."/>
            <person name="Alexander J.E."/>
            <person name="Rich S.A."/>
            <person name="Livny J."/>
            <person name="Vlamakis H."/>
            <person name="Clish C."/>
            <person name="Bullock K."/>
            <person name="Deik A."/>
            <person name="Scott J."/>
            <person name="Pierce K.A."/>
            <person name="Xavier R.J."/>
            <person name="Alm E.J."/>
        </authorList>
    </citation>
    <scope>NUCLEOTIDE SEQUENCE [LARGE SCALE GENOMIC DNA]</scope>
    <source>
        <strain evidence="3 5">BIOML-A4</strain>
        <strain evidence="4 6">BIOML-A5</strain>
    </source>
</reference>
<dbReference type="Pfam" id="PF02371">
    <property type="entry name" value="Transposase_20"/>
    <property type="match status" value="1"/>
</dbReference>
<protein>
    <submittedName>
        <fullName evidence="3">IS110 family transposase</fullName>
    </submittedName>
</protein>
<dbReference type="PANTHER" id="PTHR33055">
    <property type="entry name" value="TRANSPOSASE FOR INSERTION SEQUENCE ELEMENT IS1111A"/>
    <property type="match status" value="1"/>
</dbReference>
<dbReference type="NCBIfam" id="NF033542">
    <property type="entry name" value="transpos_IS110"/>
    <property type="match status" value="1"/>
</dbReference>
<accession>A0A6N7SE02</accession>
<dbReference type="InterPro" id="IPR047650">
    <property type="entry name" value="Transpos_IS110"/>
</dbReference>
<feature type="domain" description="Transposase IS116/IS110/IS902 C-terminal" evidence="2">
    <location>
        <begin position="271"/>
        <end position="354"/>
    </location>
</feature>
<sequence length="395" mass="44879">MIHVGIDIGKLKHCFCIIDYSTGEELVTPTFFENNQSGFRVLSRALAAFPKDSLLIGMEDTGHYHFALLRSLIAQGFNVALMNPTTTDFERKRQGSATKNDKLDTITICDVLACAPHKKKLYRLVTPANFSMYEMKQLTRQHHNLKEQLNTYSNRLQRSIDLTFPEFNSFFKSKYGEVYMNILKNYGSAEKMAQADIRSLRKCFNIKGKGKRIALTAEQLKETAKVSVGYGSLAEEMNIRHLVDQIELLHAQIAEIDKKIEEFSLESNSPILTIPGISHFSGTSILAELGDIRNYDKVSKVIKMAGVAPREYESSQFRAEHTAITKKGSKYLRKTLYQIIVPVIRFNPVFKAFYDLKISQGKGHRCAQGHCVRKLLRVIYHLLTTGQQFDPALLK</sequence>
<dbReference type="GO" id="GO:0004803">
    <property type="term" value="F:transposase activity"/>
    <property type="evidence" value="ECO:0007669"/>
    <property type="project" value="InterPro"/>
</dbReference>
<dbReference type="EMBL" id="WKPI01000088">
    <property type="protein sequence ID" value="MSC35343.1"/>
    <property type="molecule type" value="Genomic_DNA"/>
</dbReference>
<dbReference type="AlphaFoldDB" id="A0A6N7SE02"/>
<evidence type="ECO:0000259" key="2">
    <source>
        <dbReference type="Pfam" id="PF02371"/>
    </source>
</evidence>